<dbReference type="EMBL" id="CP033930">
    <property type="protein sequence ID" value="AZB16487.1"/>
    <property type="molecule type" value="Genomic_DNA"/>
</dbReference>
<organism evidence="2 3">
    <name type="scientific">Chryseobacterium indologenes</name>
    <name type="common">Flavobacterium indologenes</name>
    <dbReference type="NCBI Taxonomy" id="253"/>
    <lineage>
        <taxon>Bacteria</taxon>
        <taxon>Pseudomonadati</taxon>
        <taxon>Bacteroidota</taxon>
        <taxon>Flavobacteriia</taxon>
        <taxon>Flavobacteriales</taxon>
        <taxon>Weeksellaceae</taxon>
        <taxon>Chryseobacterium group</taxon>
        <taxon>Chryseobacterium</taxon>
    </lineage>
</organism>
<dbReference type="Proteomes" id="UP000269015">
    <property type="component" value="Chromosome"/>
</dbReference>
<dbReference type="SUPFAM" id="SSF52540">
    <property type="entry name" value="P-loop containing nucleoside triphosphate hydrolases"/>
    <property type="match status" value="1"/>
</dbReference>
<accession>A0AAD0YT02</accession>
<evidence type="ECO:0000313" key="3">
    <source>
        <dbReference type="Proteomes" id="UP000269015"/>
    </source>
</evidence>
<evidence type="ECO:0000313" key="2">
    <source>
        <dbReference type="EMBL" id="AZB16487.1"/>
    </source>
</evidence>
<dbReference type="Gene3D" id="3.40.50.300">
    <property type="entry name" value="P-loop containing nucleotide triphosphate hydrolases"/>
    <property type="match status" value="1"/>
</dbReference>
<dbReference type="InterPro" id="IPR038727">
    <property type="entry name" value="NadR/Ttd14_AAA_dom"/>
</dbReference>
<dbReference type="InterPro" id="IPR027417">
    <property type="entry name" value="P-loop_NTPase"/>
</dbReference>
<feature type="domain" description="NadR/Ttd14 AAA" evidence="1">
    <location>
        <begin position="5"/>
        <end position="170"/>
    </location>
</feature>
<dbReference type="Pfam" id="PF13521">
    <property type="entry name" value="AAA_28"/>
    <property type="match status" value="1"/>
</dbReference>
<reference evidence="2 3" key="1">
    <citation type="submission" date="2018-11" db="EMBL/GenBank/DDBJ databases">
        <title>Proposal to divide the Flavobacteriaceae and reorganize its genera based on Amino Acid Identity values calculated from whole genome sequences.</title>
        <authorList>
            <person name="Nicholson A.C."/>
            <person name="Gulvik C.A."/>
            <person name="Whitney A.M."/>
            <person name="Humrighouse B.W."/>
            <person name="Bell M."/>
            <person name="Holmes B."/>
            <person name="Steigerwalt A.G."/>
            <person name="Villarma A."/>
            <person name="Sheth M."/>
            <person name="Batra D."/>
            <person name="Pryor J."/>
            <person name="Bernardet J.-F."/>
            <person name="Hugo C."/>
            <person name="Kampfer P."/>
            <person name="Newman J."/>
            <person name="McQuiston J.R."/>
        </authorList>
    </citation>
    <scope>NUCLEOTIDE SEQUENCE [LARGE SCALE GENOMIC DNA]</scope>
    <source>
        <strain evidence="2 3">H5559</strain>
    </source>
</reference>
<gene>
    <name evidence="2" type="ORF">EG352_01185</name>
</gene>
<dbReference type="AlphaFoldDB" id="A0AAD0YT02"/>
<name>A0AAD0YT02_CHRID</name>
<dbReference type="RefSeq" id="WP_061085169.1">
    <property type="nucleotide sequence ID" value="NZ_CP033828.1"/>
</dbReference>
<proteinExistence type="predicted"/>
<evidence type="ECO:0000259" key="1">
    <source>
        <dbReference type="Pfam" id="PF13521"/>
    </source>
</evidence>
<protein>
    <submittedName>
        <fullName evidence="2">ATPase</fullName>
    </submittedName>
</protein>
<sequence length="179" mass="20719">MSKLYIMTGGPGAGKTSLLEELEKQGFIIVPEEGRRIIKEQMITHGNALPWMDRRKFAELMFKGSVNAYQEMSKRTANDTVFFDRGILDAIGYMRLEKLPVPKEMEIIACEMAYQKNVFIFPPWKEIYKNDPERKQTLEGAISTFECMRELYLEYGYNIIEVPKLSIQERAGFVLDSID</sequence>